<feature type="transmembrane region" description="Helical" evidence="4">
    <location>
        <begin position="341"/>
        <end position="363"/>
    </location>
</feature>
<dbReference type="RefSeq" id="WP_152299234.1">
    <property type="nucleotide sequence ID" value="NZ_CP041166.1"/>
</dbReference>
<dbReference type="SUPFAM" id="SSF55073">
    <property type="entry name" value="Nucleotide cyclase"/>
    <property type="match status" value="1"/>
</dbReference>
<sequence length="606" mass="70608">MYNKFKFLIFNFFIIAGIVSGVSAADLLKVNNKTQKVDISLYSEIFIDAQNHFSYEDVRTNLFSENFKPLNLHSLSEYNVNDTIWMRFNISNVDENPFFGKIEMPISWINNIKTYVVADDETDEKNPVSTLLSEKKEITGRSFFLPLTIEPFQTLTVYIKAKNANSISFTLWLYSDENAAERLTYITMLNGSLIGIVLIMLFYNIHIFFILKNKSYLYFALYLASLFFLINTYYGSNLQLLWSYDAPLNENTFYPIIAFNFFAGLLFTRNFLNTNREFPKADKLLLFLMGSSVAFGVFAFMLGNNFTVIYVALFLTIIYFLFLLFLSLFSLKKKIAGSVYLLLGWLFLAVGQIMASMMILGFIDYSDFIYDMYGIVVILNTLMLSFAFISNIKYKEMQYESKIKKNHEITSRLNVSKKELRELNEKLKNKIERQEKVLLEKSNNNEKYLIKDEITMLYNKTKLEEVLTQELHRKKRYNSEFSIAVINIDNMKSINDKYDYQVGNSVMKEMADLFIHNIRYLDTVGRWSEKEYLIIYPETKGDQAYLAAQKLHKLVEEAKFFFVGKVTASFGVANSHRDDTLQDIMKRAYEALEKAQEEGGNRVEIV</sequence>
<keyword evidence="4" id="KW-0472">Membrane</keyword>
<keyword evidence="4" id="KW-0812">Transmembrane</keyword>
<keyword evidence="7" id="KW-1185">Reference proteome</keyword>
<feature type="transmembrane region" description="Helical" evidence="4">
    <location>
        <begin position="253"/>
        <end position="272"/>
    </location>
</feature>
<comment type="catalytic activity">
    <reaction evidence="2">
        <text>2 GTP = 3',3'-c-di-GMP + 2 diphosphate</text>
        <dbReference type="Rhea" id="RHEA:24898"/>
        <dbReference type="ChEBI" id="CHEBI:33019"/>
        <dbReference type="ChEBI" id="CHEBI:37565"/>
        <dbReference type="ChEBI" id="CHEBI:58805"/>
        <dbReference type="EC" id="2.7.7.65"/>
    </reaction>
</comment>
<organism evidence="6 7">
    <name type="scientific">Sulfurimonas xiamenensis</name>
    <dbReference type="NCBI Taxonomy" id="2590021"/>
    <lineage>
        <taxon>Bacteria</taxon>
        <taxon>Pseudomonadati</taxon>
        <taxon>Campylobacterota</taxon>
        <taxon>Epsilonproteobacteria</taxon>
        <taxon>Campylobacterales</taxon>
        <taxon>Sulfurimonadaceae</taxon>
        <taxon>Sulfurimonas</taxon>
    </lineage>
</organism>
<dbReference type="InterPro" id="IPR011623">
    <property type="entry name" value="7TMR_DISM_rcpt_extracell_dom1"/>
</dbReference>
<evidence type="ECO:0000256" key="3">
    <source>
        <dbReference type="SAM" id="Coils"/>
    </source>
</evidence>
<feature type="domain" description="GGDEF" evidence="5">
    <location>
        <begin position="479"/>
        <end position="606"/>
    </location>
</feature>
<dbReference type="EC" id="2.7.7.65" evidence="1"/>
<dbReference type="GO" id="GO:0052621">
    <property type="term" value="F:diguanylate cyclase activity"/>
    <property type="evidence" value="ECO:0007669"/>
    <property type="project" value="UniProtKB-EC"/>
</dbReference>
<feature type="transmembrane region" description="Helical" evidence="4">
    <location>
        <begin position="183"/>
        <end position="203"/>
    </location>
</feature>
<feature type="transmembrane region" description="Helical" evidence="4">
    <location>
        <begin position="308"/>
        <end position="329"/>
    </location>
</feature>
<dbReference type="PANTHER" id="PTHR45138:SF9">
    <property type="entry name" value="DIGUANYLATE CYCLASE DGCM-RELATED"/>
    <property type="match status" value="1"/>
</dbReference>
<feature type="transmembrane region" description="Helical" evidence="4">
    <location>
        <begin position="215"/>
        <end position="233"/>
    </location>
</feature>
<evidence type="ECO:0000256" key="1">
    <source>
        <dbReference type="ARBA" id="ARBA00012528"/>
    </source>
</evidence>
<gene>
    <name evidence="6" type="ORF">FJR47_04330</name>
</gene>
<dbReference type="GO" id="GO:0005886">
    <property type="term" value="C:plasma membrane"/>
    <property type="evidence" value="ECO:0007669"/>
    <property type="project" value="TreeGrafter"/>
</dbReference>
<proteinExistence type="predicted"/>
<dbReference type="Gene3D" id="3.30.70.270">
    <property type="match status" value="1"/>
</dbReference>
<keyword evidence="4" id="KW-1133">Transmembrane helix</keyword>
<keyword evidence="3" id="KW-0175">Coiled coil</keyword>
<dbReference type="KEGG" id="suln:FJR47_04330"/>
<evidence type="ECO:0000256" key="2">
    <source>
        <dbReference type="ARBA" id="ARBA00034247"/>
    </source>
</evidence>
<dbReference type="Pfam" id="PF07696">
    <property type="entry name" value="7TMR-DISMED2"/>
    <property type="match status" value="1"/>
</dbReference>
<dbReference type="CDD" id="cd01949">
    <property type="entry name" value="GGDEF"/>
    <property type="match status" value="1"/>
</dbReference>
<dbReference type="GO" id="GO:1902201">
    <property type="term" value="P:negative regulation of bacterial-type flagellum-dependent cell motility"/>
    <property type="evidence" value="ECO:0007669"/>
    <property type="project" value="TreeGrafter"/>
</dbReference>
<dbReference type="EMBL" id="CP041166">
    <property type="protein sequence ID" value="QFR43171.1"/>
    <property type="molecule type" value="Genomic_DNA"/>
</dbReference>
<evidence type="ECO:0000259" key="5">
    <source>
        <dbReference type="PROSITE" id="PS50887"/>
    </source>
</evidence>
<dbReference type="AlphaFoldDB" id="A0AAJ4A3B8"/>
<accession>A0AAJ4A3B8</accession>
<reference evidence="7" key="1">
    <citation type="submission" date="2019-06" db="EMBL/GenBank/DDBJ databases">
        <title>Sulfurimonas gotlandica sp. nov., a chemoautotrophic and psychrotolerant epsilonproteobacterium isolated from a pelagic redoxcline, and an emended description of the genus Sulfurimonas.</title>
        <authorList>
            <person name="Wang S."/>
            <person name="Jiang L."/>
            <person name="Shao Z."/>
        </authorList>
    </citation>
    <scope>NUCLEOTIDE SEQUENCE [LARGE SCALE GENOMIC DNA]</scope>
    <source>
        <strain evidence="7">1-1N</strain>
    </source>
</reference>
<dbReference type="PANTHER" id="PTHR45138">
    <property type="entry name" value="REGULATORY COMPONENTS OF SENSORY TRANSDUCTION SYSTEM"/>
    <property type="match status" value="1"/>
</dbReference>
<dbReference type="NCBIfam" id="TIGR00254">
    <property type="entry name" value="GGDEF"/>
    <property type="match status" value="1"/>
</dbReference>
<feature type="transmembrane region" description="Helical" evidence="4">
    <location>
        <begin position="369"/>
        <end position="389"/>
    </location>
</feature>
<feature type="transmembrane region" description="Helical" evidence="4">
    <location>
        <begin position="284"/>
        <end position="302"/>
    </location>
</feature>
<dbReference type="InterPro" id="IPR050469">
    <property type="entry name" value="Diguanylate_Cyclase"/>
</dbReference>
<feature type="coiled-coil region" evidence="3">
    <location>
        <begin position="406"/>
        <end position="444"/>
    </location>
</feature>
<dbReference type="InterPro" id="IPR011622">
    <property type="entry name" value="7TMR_DISM_rcpt_extracell_dom2"/>
</dbReference>
<dbReference type="Proteomes" id="UP000326061">
    <property type="component" value="Chromosome"/>
</dbReference>
<dbReference type="InterPro" id="IPR029787">
    <property type="entry name" value="Nucleotide_cyclase"/>
</dbReference>
<dbReference type="SMART" id="SM00267">
    <property type="entry name" value="GGDEF"/>
    <property type="match status" value="1"/>
</dbReference>
<evidence type="ECO:0000313" key="7">
    <source>
        <dbReference type="Proteomes" id="UP000326061"/>
    </source>
</evidence>
<dbReference type="PROSITE" id="PS50887">
    <property type="entry name" value="GGDEF"/>
    <property type="match status" value="1"/>
</dbReference>
<dbReference type="InterPro" id="IPR000160">
    <property type="entry name" value="GGDEF_dom"/>
</dbReference>
<dbReference type="InterPro" id="IPR043128">
    <property type="entry name" value="Rev_trsase/Diguanyl_cyclase"/>
</dbReference>
<dbReference type="Pfam" id="PF00990">
    <property type="entry name" value="GGDEF"/>
    <property type="match status" value="1"/>
</dbReference>
<evidence type="ECO:0000256" key="4">
    <source>
        <dbReference type="SAM" id="Phobius"/>
    </source>
</evidence>
<dbReference type="Gene3D" id="2.60.40.2380">
    <property type="match status" value="1"/>
</dbReference>
<protein>
    <recommendedName>
        <fullName evidence="1">diguanylate cyclase</fullName>
        <ecNumber evidence="1">2.7.7.65</ecNumber>
    </recommendedName>
</protein>
<dbReference type="GO" id="GO:0043709">
    <property type="term" value="P:cell adhesion involved in single-species biofilm formation"/>
    <property type="evidence" value="ECO:0007669"/>
    <property type="project" value="TreeGrafter"/>
</dbReference>
<dbReference type="Pfam" id="PF07695">
    <property type="entry name" value="7TMR-DISM_7TM"/>
    <property type="match status" value="1"/>
</dbReference>
<evidence type="ECO:0000313" key="6">
    <source>
        <dbReference type="EMBL" id="QFR43171.1"/>
    </source>
</evidence>
<name>A0AAJ4A3B8_9BACT</name>